<reference evidence="7 8" key="1">
    <citation type="submission" date="2022-06" db="EMBL/GenBank/DDBJ databases">
        <title>Endosaccharibacter gen. nov., sp. nov., endophytic bacteria isolated from sugarcane.</title>
        <authorList>
            <person name="Pitiwittayakul N."/>
            <person name="Yukphan P."/>
            <person name="Charoenyingcharoen P."/>
            <person name="Tanasupawat S."/>
        </authorList>
    </citation>
    <scope>NUCLEOTIDE SEQUENCE [LARGE SCALE GENOMIC DNA]</scope>
    <source>
        <strain evidence="7 8">KSS8</strain>
    </source>
</reference>
<gene>
    <name evidence="7" type="ORF">NFI95_09130</name>
</gene>
<dbReference type="InterPro" id="IPR005495">
    <property type="entry name" value="LptG/LptF_permease"/>
</dbReference>
<keyword evidence="8" id="KW-1185">Reference proteome</keyword>
<dbReference type="RefSeq" id="WP_422864095.1">
    <property type="nucleotide sequence ID" value="NZ_JAMSKV010000007.1"/>
</dbReference>
<evidence type="ECO:0000256" key="4">
    <source>
        <dbReference type="ARBA" id="ARBA00022989"/>
    </source>
</evidence>
<feature type="transmembrane region" description="Helical" evidence="6">
    <location>
        <begin position="119"/>
        <end position="135"/>
    </location>
</feature>
<protein>
    <submittedName>
        <fullName evidence="7">LptF/LptG family permease</fullName>
    </submittedName>
</protein>
<proteinExistence type="predicted"/>
<comment type="caution">
    <text evidence="7">The sequence shown here is derived from an EMBL/GenBank/DDBJ whole genome shotgun (WGS) entry which is preliminary data.</text>
</comment>
<dbReference type="PANTHER" id="PTHR33529:SF2">
    <property type="entry name" value="LIPOPOLYSACCHARIDE EXPORT SYSTEM PERMEASE PROTEIN LPTG"/>
    <property type="match status" value="1"/>
</dbReference>
<feature type="transmembrane region" description="Helical" evidence="6">
    <location>
        <begin position="76"/>
        <end position="98"/>
    </location>
</feature>
<dbReference type="Proteomes" id="UP001524587">
    <property type="component" value="Unassembled WGS sequence"/>
</dbReference>
<feature type="transmembrane region" description="Helical" evidence="6">
    <location>
        <begin position="298"/>
        <end position="318"/>
    </location>
</feature>
<name>A0ABT1W9X5_9PROT</name>
<keyword evidence="2" id="KW-1003">Cell membrane</keyword>
<feature type="transmembrane region" description="Helical" evidence="6">
    <location>
        <begin position="357"/>
        <end position="374"/>
    </location>
</feature>
<keyword evidence="3 6" id="KW-0812">Transmembrane</keyword>
<comment type="subcellular location">
    <subcellularLocation>
        <location evidence="1">Cell membrane</location>
        <topology evidence="1">Multi-pass membrane protein</topology>
    </subcellularLocation>
</comment>
<feature type="transmembrane region" description="Helical" evidence="6">
    <location>
        <begin position="23"/>
        <end position="44"/>
    </location>
</feature>
<evidence type="ECO:0000313" key="8">
    <source>
        <dbReference type="Proteomes" id="UP001524587"/>
    </source>
</evidence>
<dbReference type="EMBL" id="JAMSKV010000007">
    <property type="protein sequence ID" value="MCQ8278613.1"/>
    <property type="molecule type" value="Genomic_DNA"/>
</dbReference>
<keyword evidence="5 6" id="KW-0472">Membrane</keyword>
<evidence type="ECO:0000256" key="1">
    <source>
        <dbReference type="ARBA" id="ARBA00004651"/>
    </source>
</evidence>
<keyword evidence="4 6" id="KW-1133">Transmembrane helix</keyword>
<evidence type="ECO:0000256" key="3">
    <source>
        <dbReference type="ARBA" id="ARBA00022692"/>
    </source>
</evidence>
<evidence type="ECO:0000256" key="6">
    <source>
        <dbReference type="SAM" id="Phobius"/>
    </source>
</evidence>
<sequence length="411" mass="44440">MNPGRAASGRALDRLLGGIISRYLLSLAARPFVGTLAIVLPALLMERLLRLFDLVASEDVPALSVVRMLVDLLPHYLGLALPAALFVGIYAVVAKLSADNELDALQNAGLSLFRISRPFLFMGLVASVLGLGLYGELQPLSRYAYRAAFQAATQGSWDATVVPGELIRVSHRLTVTADKVNRFGGRLSRVLIDQRSANGVEKLTTARTGRVQLSRDGSELSLVLHGATQLETRPGREPGSAQTPLVSMNRPFDLLLARFRPRGADEREMTSSEIARAEKHPSPAVPLHRLQAEWNARLARALALLLMPVLAVPLGLSAKRARRQYGLVVGIVLLVLFFHLLQLAQSLGSAGLADARPAIWAVMASFTALSVWLFRRAGRDPGRNPIDPLLALLERLRPAIGRHAAQTGAAS</sequence>
<feature type="transmembrane region" description="Helical" evidence="6">
    <location>
        <begin position="325"/>
        <end position="345"/>
    </location>
</feature>
<evidence type="ECO:0000256" key="2">
    <source>
        <dbReference type="ARBA" id="ARBA00022475"/>
    </source>
</evidence>
<organism evidence="7 8">
    <name type="scientific">Endosaccharibacter trunci</name>
    <dbReference type="NCBI Taxonomy" id="2812733"/>
    <lineage>
        <taxon>Bacteria</taxon>
        <taxon>Pseudomonadati</taxon>
        <taxon>Pseudomonadota</taxon>
        <taxon>Alphaproteobacteria</taxon>
        <taxon>Acetobacterales</taxon>
        <taxon>Acetobacteraceae</taxon>
        <taxon>Endosaccharibacter</taxon>
    </lineage>
</organism>
<dbReference type="Pfam" id="PF03739">
    <property type="entry name" value="LptF_LptG"/>
    <property type="match status" value="1"/>
</dbReference>
<evidence type="ECO:0000313" key="7">
    <source>
        <dbReference type="EMBL" id="MCQ8278613.1"/>
    </source>
</evidence>
<dbReference type="PANTHER" id="PTHR33529">
    <property type="entry name" value="SLR0882 PROTEIN-RELATED"/>
    <property type="match status" value="1"/>
</dbReference>
<accession>A0ABT1W9X5</accession>
<evidence type="ECO:0000256" key="5">
    <source>
        <dbReference type="ARBA" id="ARBA00023136"/>
    </source>
</evidence>